<reference evidence="2" key="1">
    <citation type="submission" date="2018-07" db="EMBL/GenBank/DDBJ databases">
        <authorList>
            <person name="Kim H."/>
        </authorList>
    </citation>
    <scope>NUCLEOTIDE SEQUENCE [LARGE SCALE GENOMIC DNA]</scope>
    <source>
        <strain evidence="2">F02</strain>
    </source>
</reference>
<dbReference type="Gene3D" id="3.40.50.300">
    <property type="entry name" value="P-loop containing nucleotide triphosphate hydrolases"/>
    <property type="match status" value="1"/>
</dbReference>
<accession>A0A345D9B8</accession>
<dbReference type="EMBL" id="CP031124">
    <property type="protein sequence ID" value="AXF84956.1"/>
    <property type="molecule type" value="Genomic_DNA"/>
</dbReference>
<sequence length="256" mass="28845">MEHQAGKRTVIFHYHLFKNAGTSLDALLIDYFKDKWVTQEFSGQHAINRQEVKSWIESNPEALCFSSHTAHLPTAQVAQTEVLPVIFVRHPLDRIASAYSFERKQGSNGFGSVLARNTTLAGYIETRLSLPHDFQCRNFHVANFARMFPTNTGDDLTRALRAIEQLPFVGIVERFGDSLTQLDAWLETKGFSNMNLKPVEKNVSRDLSQPIEARIAEIKSQIGDEVFQKLLIANEADMALYNAALAKSIANETPEH</sequence>
<dbReference type="InterPro" id="IPR027417">
    <property type="entry name" value="P-loop_NTPase"/>
</dbReference>
<evidence type="ECO:0000313" key="2">
    <source>
        <dbReference type="Proteomes" id="UP000252182"/>
    </source>
</evidence>
<dbReference type="InterPro" id="IPR005331">
    <property type="entry name" value="Sulfotransferase"/>
</dbReference>
<proteinExistence type="predicted"/>
<protein>
    <recommendedName>
        <fullName evidence="3">Sulfotransferase family protein</fullName>
    </recommendedName>
</protein>
<name>A0A345D9B8_9BURK</name>
<dbReference type="OrthoDB" id="5734415at2"/>
<dbReference type="GO" id="GO:0008146">
    <property type="term" value="F:sulfotransferase activity"/>
    <property type="evidence" value="ECO:0007669"/>
    <property type="project" value="InterPro"/>
</dbReference>
<dbReference type="KEGG" id="hyf:DTO96_100672"/>
<organism evidence="1 2">
    <name type="scientific">Ephemeroptericola cinctiostellae</name>
    <dbReference type="NCBI Taxonomy" id="2268024"/>
    <lineage>
        <taxon>Bacteria</taxon>
        <taxon>Pseudomonadati</taxon>
        <taxon>Pseudomonadota</taxon>
        <taxon>Betaproteobacteria</taxon>
        <taxon>Burkholderiales</taxon>
        <taxon>Burkholderiaceae</taxon>
        <taxon>Ephemeroptericola</taxon>
    </lineage>
</organism>
<dbReference type="AlphaFoldDB" id="A0A345D9B8"/>
<dbReference type="Pfam" id="PF03567">
    <property type="entry name" value="Sulfotransfer_2"/>
    <property type="match status" value="1"/>
</dbReference>
<gene>
    <name evidence="1" type="ORF">DTO96_100672</name>
</gene>
<dbReference type="RefSeq" id="WP_114563901.1">
    <property type="nucleotide sequence ID" value="NZ_CP031124.1"/>
</dbReference>
<evidence type="ECO:0000313" key="1">
    <source>
        <dbReference type="EMBL" id="AXF84956.1"/>
    </source>
</evidence>
<dbReference type="GO" id="GO:0016020">
    <property type="term" value="C:membrane"/>
    <property type="evidence" value="ECO:0007669"/>
    <property type="project" value="InterPro"/>
</dbReference>
<dbReference type="Proteomes" id="UP000252182">
    <property type="component" value="Chromosome"/>
</dbReference>
<evidence type="ECO:0008006" key="3">
    <source>
        <dbReference type="Google" id="ProtNLM"/>
    </source>
</evidence>
<dbReference type="SUPFAM" id="SSF52540">
    <property type="entry name" value="P-loop containing nucleoside triphosphate hydrolases"/>
    <property type="match status" value="1"/>
</dbReference>
<keyword evidence="2" id="KW-1185">Reference proteome</keyword>